<dbReference type="GO" id="GO:0004555">
    <property type="term" value="F:alpha,alpha-trehalase activity"/>
    <property type="evidence" value="ECO:0007669"/>
    <property type="project" value="InterPro"/>
</dbReference>
<keyword evidence="1" id="KW-0378">Hydrolase</keyword>
<dbReference type="PRINTS" id="PR00744">
    <property type="entry name" value="GLHYDRLASE37"/>
</dbReference>
<dbReference type="PANTHER" id="PTHR23403">
    <property type="entry name" value="TREHALASE"/>
    <property type="match status" value="1"/>
</dbReference>
<dbReference type="PROSITE" id="PS00928">
    <property type="entry name" value="TREHALASE_2"/>
    <property type="match status" value="1"/>
</dbReference>
<dbReference type="InterPro" id="IPR012341">
    <property type="entry name" value="6hp_glycosidase-like_sf"/>
</dbReference>
<name>A0A318SX92_9BURK</name>
<sequence>MAADNAPMLRSSFPDPVPPVATAPGAGDPPDAARRQAAAAQAPAHDTLSPADRYEELFLAVQKARVFADSKVFVDCAPRHAPADILRDYRAQQAQPGFDLHAFVHAHFEVQPATDCHYLSVPGQPLVDHIDALWPVLTRHPAAHPPQSSLLQLPHPYVVPGGRFAELYYWDSYFTMLGMADSGQAALVHAMTDNFAYLIDTYDFVPNGTRSYYLSRSQPPVFALMVELCEACGGPAAAGYLPQLRKEHAWWMAGADSIAPGEAGQHVVRLSDGTLLNRYWDARETPREESYAEDVETAAQQAGRRPAPAVYRDLRAAAESGWDFSSRWLCDPQDVVKPSLRLCEIRTTAILPVDLNAFLYRLEATIARLARTTGDAATAARFDRQAEARRAAVQRLMWNAEEGAFFDYDWEHRRLRHALSAATVVPLFAGLASQAQADALAGTVQARLLAPGGLATSETESHEQWDRPNGWAPLQWMAIRGLADYGHTALADTIAHRWLDSVGAVYAREGKLVEKYTMRDTGDGTAAAGGDGGEYPLQDGFGWTNGVTRRLLHGCPGHPAHGACHRPGA</sequence>
<dbReference type="Proteomes" id="UP000247540">
    <property type="component" value="Unassembled WGS sequence"/>
</dbReference>
<comment type="caution">
    <text evidence="5">The sequence shown here is derived from an EMBL/GenBank/DDBJ whole genome shotgun (WGS) entry which is preliminary data.</text>
</comment>
<dbReference type="EMBL" id="QJTC01000014">
    <property type="protein sequence ID" value="PYE76263.1"/>
    <property type="molecule type" value="Genomic_DNA"/>
</dbReference>
<evidence type="ECO:0000256" key="1">
    <source>
        <dbReference type="ARBA" id="ARBA00022801"/>
    </source>
</evidence>
<dbReference type="InterPro" id="IPR001661">
    <property type="entry name" value="Glyco_hydro_37"/>
</dbReference>
<keyword evidence="2" id="KW-0326">Glycosidase</keyword>
<dbReference type="NCBIfam" id="NF009773">
    <property type="entry name" value="PRK13270.1"/>
    <property type="match status" value="1"/>
</dbReference>
<dbReference type="InterPro" id="IPR008928">
    <property type="entry name" value="6-hairpin_glycosidase_sf"/>
</dbReference>
<dbReference type="PROSITE" id="PS00927">
    <property type="entry name" value="TREHALASE_1"/>
    <property type="match status" value="1"/>
</dbReference>
<dbReference type="SUPFAM" id="SSF48208">
    <property type="entry name" value="Six-hairpin glycosidases"/>
    <property type="match status" value="1"/>
</dbReference>
<dbReference type="PANTHER" id="PTHR23403:SF8">
    <property type="entry name" value="CYTOPLASMIC TREHALASE"/>
    <property type="match status" value="1"/>
</dbReference>
<evidence type="ECO:0000313" key="5">
    <source>
        <dbReference type="EMBL" id="PYE76263.1"/>
    </source>
</evidence>
<evidence type="ECO:0000256" key="2">
    <source>
        <dbReference type="ARBA" id="ARBA00023295"/>
    </source>
</evidence>
<reference evidence="5 6" key="1">
    <citation type="submission" date="2018-06" db="EMBL/GenBank/DDBJ databases">
        <title>Genomic Encyclopedia of Type Strains, Phase III (KMG-III): the genomes of soil and plant-associated and newly described type strains.</title>
        <authorList>
            <person name="Whitman W."/>
        </authorList>
    </citation>
    <scope>NUCLEOTIDE SEQUENCE [LARGE SCALE GENOMIC DNA]</scope>
    <source>
        <strain evidence="5 6">CECT 7646</strain>
    </source>
</reference>
<dbReference type="InterPro" id="IPR018232">
    <property type="entry name" value="Glyco_hydro_37_CS"/>
</dbReference>
<feature type="compositionally biased region" description="Low complexity" evidence="4">
    <location>
        <begin position="22"/>
        <end position="44"/>
    </location>
</feature>
<keyword evidence="6" id="KW-1185">Reference proteome</keyword>
<dbReference type="Gene3D" id="1.50.10.10">
    <property type="match status" value="1"/>
</dbReference>
<evidence type="ECO:0000256" key="4">
    <source>
        <dbReference type="SAM" id="MobiDB-lite"/>
    </source>
</evidence>
<evidence type="ECO:0000256" key="3">
    <source>
        <dbReference type="ARBA" id="ARBA00073174"/>
    </source>
</evidence>
<evidence type="ECO:0000313" key="6">
    <source>
        <dbReference type="Proteomes" id="UP000247540"/>
    </source>
</evidence>
<protein>
    <recommendedName>
        <fullName evidence="3">Putative periplasmic trehalase</fullName>
    </recommendedName>
</protein>
<dbReference type="GO" id="GO:0005993">
    <property type="term" value="P:trehalose catabolic process"/>
    <property type="evidence" value="ECO:0007669"/>
    <property type="project" value="TreeGrafter"/>
</dbReference>
<dbReference type="Pfam" id="PF01204">
    <property type="entry name" value="Trehalase"/>
    <property type="match status" value="1"/>
</dbReference>
<dbReference type="AlphaFoldDB" id="A0A318SX92"/>
<gene>
    <name evidence="5" type="ORF">DFQ15_11448</name>
</gene>
<organism evidence="5 6">
    <name type="scientific">Xylophilus ampelinus</name>
    <dbReference type="NCBI Taxonomy" id="54067"/>
    <lineage>
        <taxon>Bacteria</taxon>
        <taxon>Pseudomonadati</taxon>
        <taxon>Pseudomonadota</taxon>
        <taxon>Betaproteobacteria</taxon>
        <taxon>Burkholderiales</taxon>
        <taxon>Xylophilus</taxon>
    </lineage>
</organism>
<accession>A0A318SX92</accession>
<dbReference type="FunFam" id="1.50.10.10:FF:000003">
    <property type="entry name" value="Cytoplasmic trehalase"/>
    <property type="match status" value="1"/>
</dbReference>
<dbReference type="NCBIfam" id="NF009774">
    <property type="entry name" value="PRK13271.1"/>
    <property type="match status" value="1"/>
</dbReference>
<feature type="region of interest" description="Disordered" evidence="4">
    <location>
        <begin position="1"/>
        <end position="46"/>
    </location>
</feature>
<proteinExistence type="predicted"/>